<dbReference type="Proteomes" id="UP000823674">
    <property type="component" value="Chromosome A07"/>
</dbReference>
<organism evidence="1 2">
    <name type="scientific">Brassica rapa subsp. trilocularis</name>
    <dbReference type="NCBI Taxonomy" id="1813537"/>
    <lineage>
        <taxon>Eukaryota</taxon>
        <taxon>Viridiplantae</taxon>
        <taxon>Streptophyta</taxon>
        <taxon>Embryophyta</taxon>
        <taxon>Tracheophyta</taxon>
        <taxon>Spermatophyta</taxon>
        <taxon>Magnoliopsida</taxon>
        <taxon>eudicotyledons</taxon>
        <taxon>Gunneridae</taxon>
        <taxon>Pentapetalae</taxon>
        <taxon>rosids</taxon>
        <taxon>malvids</taxon>
        <taxon>Brassicales</taxon>
        <taxon>Brassicaceae</taxon>
        <taxon>Brassiceae</taxon>
        <taxon>Brassica</taxon>
    </lineage>
</organism>
<sequence>MKFKVSLFFGTEATFDLRLIREGKRLNHKPKTKYRFTHSRHLFISTHTLHQSLRLTSFSIHLHLLLHP</sequence>
<protein>
    <submittedName>
        <fullName evidence="1">Uncharacterized protein</fullName>
    </submittedName>
</protein>
<dbReference type="EMBL" id="JADBGQ010000009">
    <property type="protein sequence ID" value="KAG5377908.1"/>
    <property type="molecule type" value="Genomic_DNA"/>
</dbReference>
<proteinExistence type="predicted"/>
<evidence type="ECO:0000313" key="2">
    <source>
        <dbReference type="Proteomes" id="UP000823674"/>
    </source>
</evidence>
<accession>A0ABQ7KXW9</accession>
<comment type="caution">
    <text evidence="1">The sequence shown here is derived from an EMBL/GenBank/DDBJ whole genome shotgun (WGS) entry which is preliminary data.</text>
</comment>
<gene>
    <name evidence="1" type="primary">A07g501280.1_BraROA</name>
    <name evidence="1" type="ORF">IGI04_025750</name>
</gene>
<name>A0ABQ7KXW9_BRACM</name>
<evidence type="ECO:0000313" key="1">
    <source>
        <dbReference type="EMBL" id="KAG5377908.1"/>
    </source>
</evidence>
<reference evidence="1 2" key="1">
    <citation type="submission" date="2021-03" db="EMBL/GenBank/DDBJ databases">
        <authorList>
            <person name="King G.J."/>
            <person name="Bancroft I."/>
            <person name="Baten A."/>
            <person name="Bloomfield J."/>
            <person name="Borpatragohain P."/>
            <person name="He Z."/>
            <person name="Irish N."/>
            <person name="Irwin J."/>
            <person name="Liu K."/>
            <person name="Mauleon R.P."/>
            <person name="Moore J."/>
            <person name="Morris R."/>
            <person name="Ostergaard L."/>
            <person name="Wang B."/>
            <person name="Wells R."/>
        </authorList>
    </citation>
    <scope>NUCLEOTIDE SEQUENCE [LARGE SCALE GENOMIC DNA]</scope>
    <source>
        <strain evidence="1">R-o-18</strain>
        <tissue evidence="1">Leaf</tissue>
    </source>
</reference>
<keyword evidence="2" id="KW-1185">Reference proteome</keyword>